<name>A0AA88C4Q5_9BURK</name>
<reference evidence="2" key="2">
    <citation type="submission" date="2022-12" db="EMBL/GenBank/DDBJ databases">
        <authorList>
            <person name="Sun Q."/>
            <person name="Kim S."/>
        </authorList>
    </citation>
    <scope>NUCLEOTIDE SEQUENCE</scope>
    <source>
        <strain evidence="2">KCTC 12343</strain>
    </source>
</reference>
<dbReference type="AlphaFoldDB" id="A0AA88C4Q5"/>
<dbReference type="Proteomes" id="UP000628442">
    <property type="component" value="Unassembled WGS sequence"/>
</dbReference>
<reference evidence="2" key="1">
    <citation type="journal article" date="2014" name="Int. J. Syst. Evol. Microbiol.">
        <title>Complete genome sequence of Corynebacterium casei LMG S-19264T (=DSM 44701T), isolated from a smear-ripened cheese.</title>
        <authorList>
            <consortium name="US DOE Joint Genome Institute (JGI-PGF)"/>
            <person name="Walter F."/>
            <person name="Albersmeier A."/>
            <person name="Kalinowski J."/>
            <person name="Ruckert C."/>
        </authorList>
    </citation>
    <scope>NUCLEOTIDE SEQUENCE</scope>
    <source>
        <strain evidence="2">KCTC 12343</strain>
    </source>
</reference>
<protein>
    <submittedName>
        <fullName evidence="2">Uncharacterized protein</fullName>
    </submittedName>
</protein>
<gene>
    <name evidence="2" type="ORF">GCM10007387_44180</name>
</gene>
<sequence length="101" mass="10599">MVRARPCAGHCKAGRRGPGGDGHHRQRFDQGRGLTTGAQVGDDDIYALGFYGHEALHALGYVMARAIVAEEGKGAIAELTAGRTALTQRACPIAHGFSVTL</sequence>
<evidence type="ECO:0000313" key="3">
    <source>
        <dbReference type="Proteomes" id="UP000628442"/>
    </source>
</evidence>
<comment type="caution">
    <text evidence="2">The sequence shown here is derived from an EMBL/GenBank/DDBJ whole genome shotgun (WGS) entry which is preliminary data.</text>
</comment>
<dbReference type="EMBL" id="BMWV01000011">
    <property type="protein sequence ID" value="GGY56785.1"/>
    <property type="molecule type" value="Genomic_DNA"/>
</dbReference>
<accession>A0AA88C4Q5</accession>
<feature type="compositionally biased region" description="Basic and acidic residues" evidence="1">
    <location>
        <begin position="21"/>
        <end position="30"/>
    </location>
</feature>
<feature type="region of interest" description="Disordered" evidence="1">
    <location>
        <begin position="1"/>
        <end position="35"/>
    </location>
</feature>
<organism evidence="2 3">
    <name type="scientific">Pseudoduganella albidiflava</name>
    <dbReference type="NCBI Taxonomy" id="321983"/>
    <lineage>
        <taxon>Bacteria</taxon>
        <taxon>Pseudomonadati</taxon>
        <taxon>Pseudomonadota</taxon>
        <taxon>Betaproteobacteria</taxon>
        <taxon>Burkholderiales</taxon>
        <taxon>Oxalobacteraceae</taxon>
        <taxon>Telluria group</taxon>
        <taxon>Pseudoduganella</taxon>
    </lineage>
</organism>
<evidence type="ECO:0000256" key="1">
    <source>
        <dbReference type="SAM" id="MobiDB-lite"/>
    </source>
</evidence>
<proteinExistence type="predicted"/>
<evidence type="ECO:0000313" key="2">
    <source>
        <dbReference type="EMBL" id="GGY56785.1"/>
    </source>
</evidence>